<sequence length="75" mass="8281">MDDVKMEAIVRDDLIPLTTKDGILLGRGTCEQRDEWSVSVPLLQSLNEMGEDGEGKKQEPEATRNGSGLVEMKGY</sequence>
<keyword evidence="3" id="KW-1185">Reference proteome</keyword>
<dbReference type="EMBL" id="BSXN01000730">
    <property type="protein sequence ID" value="GME69629.1"/>
    <property type="molecule type" value="Genomic_DNA"/>
</dbReference>
<protein>
    <submittedName>
        <fullName evidence="2">Unnamed protein product</fullName>
    </submittedName>
</protein>
<organism evidence="2 3">
    <name type="scientific">Candida boidinii</name>
    <name type="common">Yeast</name>
    <dbReference type="NCBI Taxonomy" id="5477"/>
    <lineage>
        <taxon>Eukaryota</taxon>
        <taxon>Fungi</taxon>
        <taxon>Dikarya</taxon>
        <taxon>Ascomycota</taxon>
        <taxon>Saccharomycotina</taxon>
        <taxon>Pichiomycetes</taxon>
        <taxon>Pichiales</taxon>
        <taxon>Pichiaceae</taxon>
        <taxon>Ogataea</taxon>
        <taxon>Ogataea/Candida clade</taxon>
    </lineage>
</organism>
<evidence type="ECO:0000256" key="1">
    <source>
        <dbReference type="SAM" id="MobiDB-lite"/>
    </source>
</evidence>
<accession>A0A9W6SZY6</accession>
<evidence type="ECO:0000313" key="2">
    <source>
        <dbReference type="EMBL" id="GME69629.1"/>
    </source>
</evidence>
<feature type="compositionally biased region" description="Basic and acidic residues" evidence="1">
    <location>
        <begin position="53"/>
        <end position="62"/>
    </location>
</feature>
<name>A0A9W6SZY6_CANBO</name>
<dbReference type="Proteomes" id="UP001165120">
    <property type="component" value="Unassembled WGS sequence"/>
</dbReference>
<feature type="region of interest" description="Disordered" evidence="1">
    <location>
        <begin position="49"/>
        <end position="75"/>
    </location>
</feature>
<reference evidence="2" key="1">
    <citation type="submission" date="2023-04" db="EMBL/GenBank/DDBJ databases">
        <title>Candida boidinii NBRC 10035.</title>
        <authorList>
            <person name="Ichikawa N."/>
            <person name="Sato H."/>
            <person name="Tonouchi N."/>
        </authorList>
    </citation>
    <scope>NUCLEOTIDE SEQUENCE</scope>
    <source>
        <strain evidence="2">NBRC 10035</strain>
    </source>
</reference>
<evidence type="ECO:0000313" key="3">
    <source>
        <dbReference type="Proteomes" id="UP001165120"/>
    </source>
</evidence>
<comment type="caution">
    <text evidence="2">The sequence shown here is derived from an EMBL/GenBank/DDBJ whole genome shotgun (WGS) entry which is preliminary data.</text>
</comment>
<gene>
    <name evidence="2" type="ORF">Cboi02_000245500</name>
</gene>
<proteinExistence type="predicted"/>
<dbReference type="AlphaFoldDB" id="A0A9W6SZY6"/>